<dbReference type="PATRIC" id="fig|1423815.3.peg.762"/>
<dbReference type="GO" id="GO:0005975">
    <property type="term" value="P:carbohydrate metabolic process"/>
    <property type="evidence" value="ECO:0007669"/>
    <property type="project" value="InterPro"/>
</dbReference>
<dbReference type="InterPro" id="IPR008183">
    <property type="entry name" value="Aldose_1/G6P_1-epimerase"/>
</dbReference>
<organism evidence="1 2">
    <name type="scientific">Companilactobacillus versmoldensis DSM 14857 = KCTC 3814</name>
    <dbReference type="NCBI Taxonomy" id="1423815"/>
    <lineage>
        <taxon>Bacteria</taxon>
        <taxon>Bacillati</taxon>
        <taxon>Bacillota</taxon>
        <taxon>Bacilli</taxon>
        <taxon>Lactobacillales</taxon>
        <taxon>Lactobacillaceae</taxon>
        <taxon>Companilactobacillus</taxon>
    </lineage>
</organism>
<dbReference type="AlphaFoldDB" id="A0A0R1SAZ2"/>
<dbReference type="PANTHER" id="PTHR11122:SF13">
    <property type="entry name" value="GLUCOSE-6-PHOSPHATE 1-EPIMERASE"/>
    <property type="match status" value="1"/>
</dbReference>
<dbReference type="InterPro" id="IPR014718">
    <property type="entry name" value="GH-type_carb-bd"/>
</dbReference>
<proteinExistence type="predicted"/>
<reference evidence="1 2" key="1">
    <citation type="journal article" date="2015" name="Genome Announc.">
        <title>Expanding the biotechnology potential of lactobacilli through comparative genomics of 213 strains and associated genera.</title>
        <authorList>
            <person name="Sun Z."/>
            <person name="Harris H.M."/>
            <person name="McCann A."/>
            <person name="Guo C."/>
            <person name="Argimon S."/>
            <person name="Zhang W."/>
            <person name="Yang X."/>
            <person name="Jeffery I.B."/>
            <person name="Cooney J.C."/>
            <person name="Kagawa T.F."/>
            <person name="Liu W."/>
            <person name="Song Y."/>
            <person name="Salvetti E."/>
            <person name="Wrobel A."/>
            <person name="Rasinkangas P."/>
            <person name="Parkhill J."/>
            <person name="Rea M.C."/>
            <person name="O'Sullivan O."/>
            <person name="Ritari J."/>
            <person name="Douillard F.P."/>
            <person name="Paul Ross R."/>
            <person name="Yang R."/>
            <person name="Briner A.E."/>
            <person name="Felis G.E."/>
            <person name="de Vos W.M."/>
            <person name="Barrangou R."/>
            <person name="Klaenhammer T.R."/>
            <person name="Caufield P.W."/>
            <person name="Cui Y."/>
            <person name="Zhang H."/>
            <person name="O'Toole P.W."/>
        </authorList>
    </citation>
    <scope>NUCLEOTIDE SEQUENCE [LARGE SCALE GENOMIC DNA]</scope>
    <source>
        <strain evidence="1 2">DSM 14857</strain>
    </source>
</reference>
<dbReference type="SUPFAM" id="SSF74650">
    <property type="entry name" value="Galactose mutarotase-like"/>
    <property type="match status" value="1"/>
</dbReference>
<dbReference type="Pfam" id="PF01263">
    <property type="entry name" value="Aldose_epim"/>
    <property type="match status" value="1"/>
</dbReference>
<gene>
    <name evidence="1" type="ORF">FC27_GL000753</name>
</gene>
<dbReference type="STRING" id="1423815.FC27_GL000753"/>
<dbReference type="Gene3D" id="2.70.98.10">
    <property type="match status" value="1"/>
</dbReference>
<dbReference type="GO" id="GO:0030246">
    <property type="term" value="F:carbohydrate binding"/>
    <property type="evidence" value="ECO:0007669"/>
    <property type="project" value="InterPro"/>
</dbReference>
<dbReference type="OrthoDB" id="9795355at2"/>
<dbReference type="GO" id="GO:0016853">
    <property type="term" value="F:isomerase activity"/>
    <property type="evidence" value="ECO:0007669"/>
    <property type="project" value="InterPro"/>
</dbReference>
<dbReference type="InterPro" id="IPR037481">
    <property type="entry name" value="LacX"/>
</dbReference>
<protein>
    <submittedName>
        <fullName evidence="1">Aldose-1-epimerase</fullName>
    </submittedName>
</protein>
<dbReference type="PANTHER" id="PTHR11122">
    <property type="entry name" value="APOSPORY-ASSOCIATED PROTEIN C-RELATED"/>
    <property type="match status" value="1"/>
</dbReference>
<sequence length="291" mass="33813">METYTIQNDYLKIIVSTAGAEIISIIDSSDNELIWQADPNIWGRHAPVLFPIVGRLNDDHYYYQEKKYDMSQHGFARDRTFSVDSANDNKLILELVDDEETLKIYPFHFQLQVIYQLVKDTLQISYVVNNRSQSEPMYFSIGAHPGFSVPFESGLNYQDYHVSLTPQVTRPRITLRENNIDLSQEKRVDDQDFDLDHQVFVDDALIYSLSEPTVVTISNNKDQRTINLDTGNARFVGIWSQYPEEGNFVCIEPWWGIADKIDTDHQLTHKYGINELDPTEKFEAYYSISFK</sequence>
<dbReference type="EMBL" id="AZFA01000018">
    <property type="protein sequence ID" value="KRL66209.1"/>
    <property type="molecule type" value="Genomic_DNA"/>
</dbReference>
<evidence type="ECO:0000313" key="2">
    <source>
        <dbReference type="Proteomes" id="UP000051647"/>
    </source>
</evidence>
<accession>A0A0R1SAZ2</accession>
<name>A0A0R1SAZ2_9LACO</name>
<dbReference type="RefSeq" id="WP_010623479.1">
    <property type="nucleotide sequence ID" value="NZ_AZFA01000018.1"/>
</dbReference>
<dbReference type="eggNOG" id="COG2017">
    <property type="taxonomic scope" value="Bacteria"/>
</dbReference>
<dbReference type="Proteomes" id="UP000051647">
    <property type="component" value="Unassembled WGS sequence"/>
</dbReference>
<comment type="caution">
    <text evidence="1">The sequence shown here is derived from an EMBL/GenBank/DDBJ whole genome shotgun (WGS) entry which is preliminary data.</text>
</comment>
<dbReference type="CDD" id="cd09024">
    <property type="entry name" value="Aldose_epim_lacX"/>
    <property type="match status" value="1"/>
</dbReference>
<dbReference type="InterPro" id="IPR011013">
    <property type="entry name" value="Gal_mutarotase_sf_dom"/>
</dbReference>
<evidence type="ECO:0000313" key="1">
    <source>
        <dbReference type="EMBL" id="KRL66209.1"/>
    </source>
</evidence>
<keyword evidence="2" id="KW-1185">Reference proteome</keyword>